<dbReference type="EMBL" id="CM044706">
    <property type="protein sequence ID" value="KAI5657907.1"/>
    <property type="molecule type" value="Genomic_DNA"/>
</dbReference>
<dbReference type="Proteomes" id="UP001060085">
    <property type="component" value="Linkage Group LG06"/>
</dbReference>
<name>A0ACC0ABT7_CATRO</name>
<reference evidence="2" key="1">
    <citation type="journal article" date="2023" name="Nat. Plants">
        <title>Single-cell RNA sequencing provides a high-resolution roadmap for understanding the multicellular compartmentation of specialized metabolism.</title>
        <authorList>
            <person name="Sun S."/>
            <person name="Shen X."/>
            <person name="Li Y."/>
            <person name="Li Y."/>
            <person name="Wang S."/>
            <person name="Li R."/>
            <person name="Zhang H."/>
            <person name="Shen G."/>
            <person name="Guo B."/>
            <person name="Wei J."/>
            <person name="Xu J."/>
            <person name="St-Pierre B."/>
            <person name="Chen S."/>
            <person name="Sun C."/>
        </authorList>
    </citation>
    <scope>NUCLEOTIDE SEQUENCE [LARGE SCALE GENOMIC DNA]</scope>
</reference>
<proteinExistence type="predicted"/>
<sequence length="148" mass="16499">MKEGDEQKTTFKTKFGLYEWLVTPIALTNAPSMITFLRYVVSSEGLQVDLDKVKAIEDCPTPKSITEVRSFHGLAGFYGRFIKDFSTIASPLIKVIKKTNVFNWGEAQELAFKALKEKPCNTPLLTLHNFDKMFEIECDASGVGIGGV</sequence>
<comment type="caution">
    <text evidence="1">The sequence shown here is derived from an EMBL/GenBank/DDBJ whole genome shotgun (WGS) entry which is preliminary data.</text>
</comment>
<keyword evidence="2" id="KW-1185">Reference proteome</keyword>
<evidence type="ECO:0000313" key="1">
    <source>
        <dbReference type="EMBL" id="KAI5657907.1"/>
    </source>
</evidence>
<evidence type="ECO:0000313" key="2">
    <source>
        <dbReference type="Proteomes" id="UP001060085"/>
    </source>
</evidence>
<organism evidence="1 2">
    <name type="scientific">Catharanthus roseus</name>
    <name type="common">Madagascar periwinkle</name>
    <name type="synonym">Vinca rosea</name>
    <dbReference type="NCBI Taxonomy" id="4058"/>
    <lineage>
        <taxon>Eukaryota</taxon>
        <taxon>Viridiplantae</taxon>
        <taxon>Streptophyta</taxon>
        <taxon>Embryophyta</taxon>
        <taxon>Tracheophyta</taxon>
        <taxon>Spermatophyta</taxon>
        <taxon>Magnoliopsida</taxon>
        <taxon>eudicotyledons</taxon>
        <taxon>Gunneridae</taxon>
        <taxon>Pentapetalae</taxon>
        <taxon>asterids</taxon>
        <taxon>lamiids</taxon>
        <taxon>Gentianales</taxon>
        <taxon>Apocynaceae</taxon>
        <taxon>Rauvolfioideae</taxon>
        <taxon>Vinceae</taxon>
        <taxon>Catharanthinae</taxon>
        <taxon>Catharanthus</taxon>
    </lineage>
</organism>
<gene>
    <name evidence="1" type="ORF">M9H77_26700</name>
</gene>
<protein>
    <submittedName>
        <fullName evidence="1">Uncharacterized protein</fullName>
    </submittedName>
</protein>
<accession>A0ACC0ABT7</accession>